<dbReference type="Pfam" id="PF21280">
    <property type="entry name" value="Helicase_dom4_arc"/>
    <property type="match status" value="1"/>
</dbReference>
<keyword evidence="5 11" id="KW-0067">ATP-binding</keyword>
<evidence type="ECO:0000256" key="9">
    <source>
        <dbReference type="ARBA" id="ARBA00034617"/>
    </source>
</evidence>
<dbReference type="InParanoid" id="A0A1Q6DU39"/>
<dbReference type="Pfam" id="PF14520">
    <property type="entry name" value="HHH_5"/>
    <property type="match status" value="1"/>
</dbReference>
<gene>
    <name evidence="11" type="primary">hel308</name>
    <name evidence="14" type="ORF">BTN85_0352</name>
</gene>
<dbReference type="SUPFAM" id="SSF46785">
    <property type="entry name" value="Winged helix' DNA-binding domain"/>
    <property type="match status" value="1"/>
</dbReference>
<dbReference type="PANTHER" id="PTHR47961:SF10">
    <property type="entry name" value="ATP-DEPENDENT DNA HELICASE HEL308"/>
    <property type="match status" value="1"/>
</dbReference>
<dbReference type="GO" id="GO:0043138">
    <property type="term" value="F:3'-5' DNA helicase activity"/>
    <property type="evidence" value="ECO:0007669"/>
    <property type="project" value="UniProtKB-UniRule"/>
</dbReference>
<keyword evidence="6 11" id="KW-0238">DNA-binding</keyword>
<dbReference type="EC" id="5.6.2.4" evidence="11"/>
<dbReference type="GO" id="GO:0016887">
    <property type="term" value="F:ATP hydrolysis activity"/>
    <property type="evidence" value="ECO:0007669"/>
    <property type="project" value="RHEA"/>
</dbReference>
<dbReference type="PROSITE" id="PS51194">
    <property type="entry name" value="HELICASE_CTER"/>
    <property type="match status" value="1"/>
</dbReference>
<evidence type="ECO:0000313" key="14">
    <source>
        <dbReference type="EMBL" id="OKY77876.1"/>
    </source>
</evidence>
<dbReference type="Gene3D" id="1.10.150.20">
    <property type="entry name" value="5' to 3' exonuclease, C-terminal subdomain"/>
    <property type="match status" value="1"/>
</dbReference>
<dbReference type="SMART" id="SM00487">
    <property type="entry name" value="DEXDc"/>
    <property type="match status" value="1"/>
</dbReference>
<dbReference type="Pfam" id="PF00271">
    <property type="entry name" value="Helicase_C"/>
    <property type="match status" value="1"/>
</dbReference>
<dbReference type="InterPro" id="IPR027417">
    <property type="entry name" value="P-loop_NTPase"/>
</dbReference>
<dbReference type="Pfam" id="PF20470">
    <property type="entry name" value="HTH_61"/>
    <property type="match status" value="1"/>
</dbReference>
<dbReference type="GO" id="GO:0003677">
    <property type="term" value="F:DNA binding"/>
    <property type="evidence" value="ECO:0007669"/>
    <property type="project" value="UniProtKB-UniRule"/>
</dbReference>
<dbReference type="InterPro" id="IPR014001">
    <property type="entry name" value="Helicase_ATP-bd"/>
</dbReference>
<dbReference type="InterPro" id="IPR011545">
    <property type="entry name" value="DEAD/DEAH_box_helicase_dom"/>
</dbReference>
<evidence type="ECO:0000256" key="10">
    <source>
        <dbReference type="ARBA" id="ARBA00048988"/>
    </source>
</evidence>
<keyword evidence="2 11" id="KW-0227">DNA damage</keyword>
<feature type="domain" description="Helicase C-terminal" evidence="13">
    <location>
        <begin position="231"/>
        <end position="438"/>
    </location>
</feature>
<dbReference type="SUPFAM" id="SSF158702">
    <property type="entry name" value="Sec63 N-terminal domain-like"/>
    <property type="match status" value="1"/>
</dbReference>
<comment type="catalytic activity">
    <reaction evidence="10 11">
        <text>ATP + H2O = ADP + phosphate + H(+)</text>
        <dbReference type="Rhea" id="RHEA:13065"/>
        <dbReference type="ChEBI" id="CHEBI:15377"/>
        <dbReference type="ChEBI" id="CHEBI:15378"/>
        <dbReference type="ChEBI" id="CHEBI:30616"/>
        <dbReference type="ChEBI" id="CHEBI:43474"/>
        <dbReference type="ChEBI" id="CHEBI:456216"/>
        <dbReference type="EC" id="5.6.2.4"/>
    </reaction>
</comment>
<evidence type="ECO:0000256" key="11">
    <source>
        <dbReference type="HAMAP-Rule" id="MF_00442"/>
    </source>
</evidence>
<dbReference type="NCBIfam" id="NF002654">
    <property type="entry name" value="PRK02362.1"/>
    <property type="match status" value="1"/>
</dbReference>
<proteinExistence type="inferred from homology"/>
<dbReference type="FunCoup" id="A0A1Q6DU39">
    <property type="interactions" value="59"/>
</dbReference>
<dbReference type="CDD" id="cd18795">
    <property type="entry name" value="SF2_C_Ski2"/>
    <property type="match status" value="1"/>
</dbReference>
<dbReference type="Proteomes" id="UP000185744">
    <property type="component" value="Unassembled WGS sequence"/>
</dbReference>
<name>A0A1Q6DU39_METT1</name>
<comment type="similarity">
    <text evidence="11">Belongs to the helicase family. Hel308 subfamily.</text>
</comment>
<dbReference type="PANTHER" id="PTHR47961">
    <property type="entry name" value="DNA POLYMERASE THETA, PUTATIVE (AFU_ORTHOLOGUE AFUA_1G05260)-RELATED"/>
    <property type="match status" value="1"/>
</dbReference>
<dbReference type="Pfam" id="PF00270">
    <property type="entry name" value="DEAD"/>
    <property type="match status" value="1"/>
</dbReference>
<evidence type="ECO:0000256" key="3">
    <source>
        <dbReference type="ARBA" id="ARBA00022801"/>
    </source>
</evidence>
<comment type="subunit">
    <text evidence="11">Monomer.</text>
</comment>
<keyword evidence="8 11" id="KW-0413">Isomerase</keyword>
<dbReference type="InterPro" id="IPR022965">
    <property type="entry name" value="Helicase_Hel308"/>
</dbReference>
<evidence type="ECO:0000313" key="15">
    <source>
        <dbReference type="Proteomes" id="UP000185744"/>
    </source>
</evidence>
<dbReference type="AlphaFoldDB" id="A0A1Q6DU39"/>
<evidence type="ECO:0000256" key="2">
    <source>
        <dbReference type="ARBA" id="ARBA00022763"/>
    </source>
</evidence>
<protein>
    <recommendedName>
        <fullName evidence="11">ATP-dependent DNA helicase Hel308</fullName>
        <ecNumber evidence="11">5.6.2.4</ecNumber>
    </recommendedName>
    <alternativeName>
        <fullName evidence="11">DNA 3'-5' helicase Hel308</fullName>
    </alternativeName>
</protein>
<dbReference type="HAMAP" id="MF_00442">
    <property type="entry name" value="Helicase_Hel308"/>
    <property type="match status" value="1"/>
</dbReference>
<dbReference type="EMBL" id="MSDW01000001">
    <property type="protein sequence ID" value="OKY77876.1"/>
    <property type="molecule type" value="Genomic_DNA"/>
</dbReference>
<dbReference type="InterPro" id="IPR001650">
    <property type="entry name" value="Helicase_C-like"/>
</dbReference>
<dbReference type="CDD" id="cd18028">
    <property type="entry name" value="DEXHc_archSki2"/>
    <property type="match status" value="1"/>
</dbReference>
<comment type="catalytic activity">
    <reaction evidence="9 11">
        <text>Couples ATP hydrolysis with the unwinding of duplex DNA by translocating in the 3'-5' direction.</text>
        <dbReference type="EC" id="5.6.2.4"/>
    </reaction>
</comment>
<evidence type="ECO:0000256" key="4">
    <source>
        <dbReference type="ARBA" id="ARBA00022806"/>
    </source>
</evidence>
<evidence type="ECO:0000259" key="12">
    <source>
        <dbReference type="PROSITE" id="PS51192"/>
    </source>
</evidence>
<dbReference type="SUPFAM" id="SSF52540">
    <property type="entry name" value="P-loop containing nucleoside triphosphate hydrolases"/>
    <property type="match status" value="2"/>
</dbReference>
<keyword evidence="4 11" id="KW-0347">Helicase</keyword>
<dbReference type="Gene3D" id="3.40.50.300">
    <property type="entry name" value="P-loop containing nucleotide triphosphate hydrolases"/>
    <property type="match status" value="2"/>
</dbReference>
<organism evidence="14 15">
    <name type="scientific">Methanohalarchaeum thermophilum</name>
    <dbReference type="NCBI Taxonomy" id="1903181"/>
    <lineage>
        <taxon>Archaea</taxon>
        <taxon>Methanobacteriati</taxon>
        <taxon>Methanobacteriota</taxon>
        <taxon>Methanonatronarchaeia</taxon>
        <taxon>Methanonatronarchaeales</taxon>
        <taxon>Methanonatronarchaeaceae</taxon>
        <taxon>Candidatus Methanohalarchaeum</taxon>
    </lineage>
</organism>
<feature type="binding site" evidence="11">
    <location>
        <position position="31"/>
    </location>
    <ligand>
        <name>ATP</name>
        <dbReference type="ChEBI" id="CHEBI:30616"/>
    </ligand>
</feature>
<dbReference type="STRING" id="1903181.BTN85_0352"/>
<feature type="domain" description="Helicase ATP-binding" evidence="12">
    <location>
        <begin position="36"/>
        <end position="202"/>
    </location>
</feature>
<dbReference type="InterPro" id="IPR050474">
    <property type="entry name" value="Hel308_SKI2-like"/>
</dbReference>
<evidence type="ECO:0000256" key="8">
    <source>
        <dbReference type="ARBA" id="ARBA00023235"/>
    </source>
</evidence>
<sequence>MYVSELNDRGLSKRVIDLLEEEGIMELYPPQIEAVEKGVLDKENLVASVPTASGKTFIAKLGMLNSILSGGRALYIVPLRALASEKYKEFKELEELGLNVGISTGDYDRSAEYLEGYDLIVTTSEKADSMLRTGTSWISNLDVIVADEVHLINSKDRGPTLEVTLAKLIELNPNSQVIALSATISNAKDISNWLDAELIKDDWRPVELKQGVLYGNSIEFPFHGSKKLNSSEKDKATSLAKDTVKNDGQALIFACSRRNSKTAARRGGKAIREILSEEEKNYLKKVSKEILGVGEPNEEAKKLARDVKWGAAFHHAGLLAERREIIEREFKERNLKVISATPTLAWGVNLPARRVIIRSYKRYDSNYGMKPIPVLEIKQMLGRAGRPGLDPYGESILIAKNRREKDALIDQYIIGDAEDITSKLASEPALRTQILSLFSSGFTRNRKEVYDFLDKTFYSMQNAAREINVKVDKVIDFLIEERFLVEEDYLRTTALGDKISKLYIDPKSASIILEKLSNHNFEGDIDFLHMICETPDMNLLYMKKSDYSWVKEFISQNERLKEGKELEDWFFSEIKTAMLLKDWIDEKSDSEIIDRFGVSAGDIRSKSKTAEWLMHAAAELSEESASLYIEKMRGLQNRLKYGIKEELLPLIDINGIGRVRARNLFKNNYKSISKLRKADLSELKEIEGIGEKVAKKIKENI</sequence>
<keyword evidence="15" id="KW-1185">Reference proteome</keyword>
<dbReference type="InterPro" id="IPR046931">
    <property type="entry name" value="HTH_61"/>
</dbReference>
<comment type="function">
    <text evidence="11">DNA-dependent ATPase and 3'-5' DNA helicase that may be involved in repair of stalled replication forks.</text>
</comment>
<dbReference type="InterPro" id="IPR048772">
    <property type="entry name" value="Hel308-like_dom4"/>
</dbReference>
<evidence type="ECO:0000259" key="13">
    <source>
        <dbReference type="PROSITE" id="PS51194"/>
    </source>
</evidence>
<comment type="caution">
    <text evidence="14">The sequence shown here is derived from an EMBL/GenBank/DDBJ whole genome shotgun (WGS) entry which is preliminary data.</text>
</comment>
<dbReference type="SMART" id="SM00278">
    <property type="entry name" value="HhH1"/>
    <property type="match status" value="2"/>
</dbReference>
<evidence type="ECO:0000256" key="7">
    <source>
        <dbReference type="ARBA" id="ARBA00023204"/>
    </source>
</evidence>
<dbReference type="GO" id="GO:0006281">
    <property type="term" value="P:DNA repair"/>
    <property type="evidence" value="ECO:0007669"/>
    <property type="project" value="UniProtKB-UniRule"/>
</dbReference>
<dbReference type="GO" id="GO:0005524">
    <property type="term" value="F:ATP binding"/>
    <property type="evidence" value="ECO:0007669"/>
    <property type="project" value="UniProtKB-UniRule"/>
</dbReference>
<dbReference type="SMART" id="SM00490">
    <property type="entry name" value="HELICc"/>
    <property type="match status" value="1"/>
</dbReference>
<dbReference type="InterPro" id="IPR036390">
    <property type="entry name" value="WH_DNA-bd_sf"/>
</dbReference>
<evidence type="ECO:0000256" key="6">
    <source>
        <dbReference type="ARBA" id="ARBA00023125"/>
    </source>
</evidence>
<dbReference type="Gene3D" id="1.10.3380.30">
    <property type="match status" value="1"/>
</dbReference>
<keyword evidence="1 11" id="KW-0547">Nucleotide-binding</keyword>
<evidence type="ECO:0000256" key="5">
    <source>
        <dbReference type="ARBA" id="ARBA00022840"/>
    </source>
</evidence>
<dbReference type="PROSITE" id="PS51192">
    <property type="entry name" value="HELICASE_ATP_BIND_1"/>
    <property type="match status" value="1"/>
</dbReference>
<reference evidence="14" key="1">
    <citation type="submission" date="2016-12" db="EMBL/GenBank/DDBJ databases">
        <title>Discovery of methanogenic haloarchaea.</title>
        <authorList>
            <person name="Sorokin D.Y."/>
            <person name="Makarova K.S."/>
            <person name="Abbas B."/>
            <person name="Ferrer M."/>
            <person name="Golyshin P.N."/>
        </authorList>
    </citation>
    <scope>NUCLEOTIDE SEQUENCE [LARGE SCALE GENOMIC DNA]</scope>
    <source>
        <strain evidence="14">HMET1</strain>
    </source>
</reference>
<accession>A0A1Q6DU39</accession>
<evidence type="ECO:0000256" key="1">
    <source>
        <dbReference type="ARBA" id="ARBA00022741"/>
    </source>
</evidence>
<dbReference type="InterPro" id="IPR003583">
    <property type="entry name" value="Hlx-hairpin-Hlx_DNA-bd_motif"/>
</dbReference>
<keyword evidence="7 11" id="KW-0234">DNA repair</keyword>
<keyword evidence="3 11" id="KW-0378">Hydrolase</keyword>